<gene>
    <name evidence="2" type="ORF">A9200_14540</name>
</gene>
<protein>
    <submittedName>
        <fullName evidence="2">Uncharacterized protein</fullName>
    </submittedName>
</protein>
<keyword evidence="1" id="KW-1133">Transmembrane helix</keyword>
<proteinExistence type="predicted"/>
<organism evidence="2 3">
    <name type="scientific">Maribacter hydrothermalis</name>
    <dbReference type="NCBI Taxonomy" id="1836467"/>
    <lineage>
        <taxon>Bacteria</taxon>
        <taxon>Pseudomonadati</taxon>
        <taxon>Bacteroidota</taxon>
        <taxon>Flavobacteriia</taxon>
        <taxon>Flavobacteriales</taxon>
        <taxon>Flavobacteriaceae</taxon>
        <taxon>Maribacter</taxon>
    </lineage>
</organism>
<dbReference type="Proteomes" id="UP000092164">
    <property type="component" value="Unassembled WGS sequence"/>
</dbReference>
<sequence length="61" mass="6065">MGTVILIIIGVVIGFAILGFLFSPSGEKEDGAKVGAAAGCSFISGIAPTVLVIVLIVKSCT</sequence>
<dbReference type="KEGG" id="mart:BTR34_16365"/>
<keyword evidence="1" id="KW-0472">Membrane</keyword>
<comment type="caution">
    <text evidence="2">The sequence shown here is derived from an EMBL/GenBank/DDBJ whole genome shotgun (WGS) entry which is preliminary data.</text>
</comment>
<feature type="transmembrane region" description="Helical" evidence="1">
    <location>
        <begin position="34"/>
        <end position="57"/>
    </location>
</feature>
<dbReference type="AlphaFoldDB" id="A0A1B7ZD28"/>
<keyword evidence="1" id="KW-0812">Transmembrane</keyword>
<dbReference type="EMBL" id="LZFP01000004">
    <property type="protein sequence ID" value="OBR41036.1"/>
    <property type="molecule type" value="Genomic_DNA"/>
</dbReference>
<evidence type="ECO:0000313" key="3">
    <source>
        <dbReference type="Proteomes" id="UP000092164"/>
    </source>
</evidence>
<keyword evidence="3" id="KW-1185">Reference proteome</keyword>
<name>A0A1B7ZD28_9FLAO</name>
<reference evidence="3" key="1">
    <citation type="submission" date="2016-06" db="EMBL/GenBank/DDBJ databases">
        <authorList>
            <person name="Zhan P."/>
        </authorList>
    </citation>
    <scope>NUCLEOTIDE SEQUENCE [LARGE SCALE GENOMIC DNA]</scope>
    <source>
        <strain evidence="3">T28</strain>
    </source>
</reference>
<dbReference type="STRING" id="1836467.BTR34_16365"/>
<evidence type="ECO:0000256" key="1">
    <source>
        <dbReference type="SAM" id="Phobius"/>
    </source>
</evidence>
<dbReference type="RefSeq" id="WP_068483150.1">
    <property type="nucleotide sequence ID" value="NZ_CP018760.1"/>
</dbReference>
<accession>A0A1B7ZD28</accession>
<evidence type="ECO:0000313" key="2">
    <source>
        <dbReference type="EMBL" id="OBR41036.1"/>
    </source>
</evidence>
<feature type="transmembrane region" description="Helical" evidence="1">
    <location>
        <begin position="5"/>
        <end position="22"/>
    </location>
</feature>